<dbReference type="GeneID" id="15926684"/>
<evidence type="ECO:0000313" key="1">
    <source>
        <dbReference type="EMBL" id="AGN30230.1"/>
    </source>
</evidence>
<dbReference type="EMBL" id="HQ317393">
    <property type="protein sequence ID" value="AGN30230.1"/>
    <property type="molecule type" value="Genomic_DNA"/>
</dbReference>
<dbReference type="Proteomes" id="UP000201461">
    <property type="component" value="Segment"/>
</dbReference>
<name>R9TIM0_9CAUD</name>
<organism evidence="1 2">
    <name type="scientific">Vibrio phage nt-1</name>
    <dbReference type="NCBI Taxonomy" id="115992"/>
    <lineage>
        <taxon>Viruses</taxon>
        <taxon>Duplodnaviria</taxon>
        <taxon>Heunggongvirae</taxon>
        <taxon>Uroviricota</taxon>
        <taxon>Caudoviricetes</taxon>
        <taxon>Pantevenvirales</taxon>
        <taxon>Straboviridae</taxon>
        <taxon>Mylasvirus</taxon>
        <taxon>Mylasvirus persius</taxon>
    </lineage>
</organism>
<proteinExistence type="predicted"/>
<dbReference type="KEGG" id="vg:15926684"/>
<sequence length="107" mass="12326">MTNSDIQDIKDAAITVLERRKFDDWTCCQIAMLLPDDESIRIAALNYIESFRDAFIDTLGLPEHIASEAVNYTSFLDCIEIDTKGELSMEYLRESWLKFLIANVEKN</sequence>
<evidence type="ECO:0000313" key="2">
    <source>
        <dbReference type="Proteomes" id="UP000201461"/>
    </source>
</evidence>
<dbReference type="RefSeq" id="YP_008125379.1">
    <property type="nucleotide sequence ID" value="NC_021529.2"/>
</dbReference>
<gene>
    <name evidence="1" type="ORF">VPFG_00231</name>
</gene>
<reference evidence="1 2" key="1">
    <citation type="journal article" date="2014" name="Genome Biol. Evol.">
        <title>Composite Conserved Promoter-Terminator Motifs (PeSLs) that Mediate Modular Shuffling in the Diverse T4-Like Myoviruses.</title>
        <authorList>
            <person name="Comeau A.M."/>
            <person name="Arbiol C."/>
            <person name="Krisch H.M."/>
        </authorList>
    </citation>
    <scope>NUCLEOTIDE SEQUENCE [LARGE SCALE GENOMIC DNA]</scope>
</reference>
<protein>
    <submittedName>
        <fullName evidence="1">Uncharacterized protein</fullName>
    </submittedName>
</protein>
<accession>R9TIM0</accession>
<keyword evidence="2" id="KW-1185">Reference proteome</keyword>